<keyword evidence="5 6" id="KW-0472">Membrane</keyword>
<feature type="transmembrane region" description="Helical" evidence="6">
    <location>
        <begin position="52"/>
        <end position="71"/>
    </location>
</feature>
<reference evidence="7 8" key="1">
    <citation type="submission" date="2024-09" db="EMBL/GenBank/DDBJ databases">
        <authorList>
            <person name="Sun Q."/>
            <person name="Mori K."/>
        </authorList>
    </citation>
    <scope>NUCLEOTIDE SEQUENCE [LARGE SCALE GENOMIC DNA]</scope>
    <source>
        <strain evidence="7 8">NCAIM B.02529</strain>
    </source>
</reference>
<evidence type="ECO:0000256" key="1">
    <source>
        <dbReference type="ARBA" id="ARBA00004141"/>
    </source>
</evidence>
<evidence type="ECO:0000256" key="6">
    <source>
        <dbReference type="RuleBase" id="RU363041"/>
    </source>
</evidence>
<keyword evidence="8" id="KW-1185">Reference proteome</keyword>
<evidence type="ECO:0000256" key="5">
    <source>
        <dbReference type="ARBA" id="ARBA00023136"/>
    </source>
</evidence>
<dbReference type="InterPro" id="IPR002781">
    <property type="entry name" value="TM_pro_TauE-like"/>
</dbReference>
<dbReference type="Proteomes" id="UP001589836">
    <property type="component" value="Unassembled WGS sequence"/>
</dbReference>
<comment type="similarity">
    <text evidence="2 6">Belongs to the 4-toluene sulfonate uptake permease (TSUP) (TC 2.A.102) family.</text>
</comment>
<dbReference type="PANTHER" id="PTHR43701">
    <property type="entry name" value="MEMBRANE TRANSPORTER PROTEIN MJ0441-RELATED"/>
    <property type="match status" value="1"/>
</dbReference>
<protein>
    <recommendedName>
        <fullName evidence="6">Probable membrane transporter protein</fullName>
    </recommendedName>
</protein>
<comment type="subcellular location">
    <subcellularLocation>
        <location evidence="6">Cell membrane</location>
        <topology evidence="6">Multi-pass membrane protein</topology>
    </subcellularLocation>
    <subcellularLocation>
        <location evidence="1">Membrane</location>
        <topology evidence="1">Multi-pass membrane protein</topology>
    </subcellularLocation>
</comment>
<comment type="caution">
    <text evidence="7">The sequence shown here is derived from an EMBL/GenBank/DDBJ whole genome shotgun (WGS) entry which is preliminary data.</text>
</comment>
<feature type="transmembrane region" description="Helical" evidence="6">
    <location>
        <begin position="226"/>
        <end position="243"/>
    </location>
</feature>
<feature type="transmembrane region" description="Helical" evidence="6">
    <location>
        <begin position="109"/>
        <end position="127"/>
    </location>
</feature>
<evidence type="ECO:0000256" key="3">
    <source>
        <dbReference type="ARBA" id="ARBA00022692"/>
    </source>
</evidence>
<gene>
    <name evidence="7" type="ORF">ACFFGV_09830</name>
</gene>
<evidence type="ECO:0000313" key="8">
    <source>
        <dbReference type="Proteomes" id="UP001589836"/>
    </source>
</evidence>
<evidence type="ECO:0000256" key="2">
    <source>
        <dbReference type="ARBA" id="ARBA00009142"/>
    </source>
</evidence>
<proteinExistence type="inferred from homology"/>
<keyword evidence="4 6" id="KW-1133">Transmembrane helix</keyword>
<organism evidence="7 8">
    <name type="scientific">Pontibacillus salicampi</name>
    <dbReference type="NCBI Taxonomy" id="1449801"/>
    <lineage>
        <taxon>Bacteria</taxon>
        <taxon>Bacillati</taxon>
        <taxon>Bacillota</taxon>
        <taxon>Bacilli</taxon>
        <taxon>Bacillales</taxon>
        <taxon>Bacillaceae</taxon>
        <taxon>Pontibacillus</taxon>
    </lineage>
</organism>
<feature type="transmembrane region" description="Helical" evidence="6">
    <location>
        <begin position="255"/>
        <end position="272"/>
    </location>
</feature>
<dbReference type="InterPro" id="IPR051598">
    <property type="entry name" value="TSUP/Inactive_protease-like"/>
</dbReference>
<dbReference type="Pfam" id="PF01925">
    <property type="entry name" value="TauE"/>
    <property type="match status" value="1"/>
</dbReference>
<sequence length="276" mass="29932">MELVTLFIIIVGFMTAFIGSIAGIGGGTILIPSLLFLNHFFDSFSWVTPQKMVGISLAVMVFTGLSSTISYGKSKRIDYKSGLLFLIGSIPGGVLGSWLNQFINAKSFNLYFGAVMILVSSILFIKVKRDTSVPAKGSIMRQARSVELDGTTYHYSIPVLWAVLLSFGVGILSGLFGIGGGSLMVPAMMLLFGFPPHIATATSMFMILFVSIISSATHIALGHINWYYTMLFIPGAFIGGRVGAKVNQKMKSETVVWILRILLILIGVRLIWEGLS</sequence>
<keyword evidence="6" id="KW-1003">Cell membrane</keyword>
<name>A0ABV6LN72_9BACI</name>
<feature type="transmembrane region" description="Helical" evidence="6">
    <location>
        <begin position="7"/>
        <end position="32"/>
    </location>
</feature>
<evidence type="ECO:0000256" key="4">
    <source>
        <dbReference type="ARBA" id="ARBA00022989"/>
    </source>
</evidence>
<evidence type="ECO:0000313" key="7">
    <source>
        <dbReference type="EMBL" id="MFC0523855.1"/>
    </source>
</evidence>
<dbReference type="RefSeq" id="WP_377347190.1">
    <property type="nucleotide sequence ID" value="NZ_JBHLTP010000008.1"/>
</dbReference>
<feature type="transmembrane region" description="Helical" evidence="6">
    <location>
        <begin position="201"/>
        <end position="220"/>
    </location>
</feature>
<dbReference type="PANTHER" id="PTHR43701:SF2">
    <property type="entry name" value="MEMBRANE TRANSPORTER PROTEIN YJNA-RELATED"/>
    <property type="match status" value="1"/>
</dbReference>
<accession>A0ABV6LN72</accession>
<dbReference type="EMBL" id="JBHLTP010000008">
    <property type="protein sequence ID" value="MFC0523855.1"/>
    <property type="molecule type" value="Genomic_DNA"/>
</dbReference>
<keyword evidence="3 6" id="KW-0812">Transmembrane</keyword>
<feature type="transmembrane region" description="Helical" evidence="6">
    <location>
        <begin position="83"/>
        <end position="103"/>
    </location>
</feature>